<gene>
    <name evidence="2" type="ORF">SAMN05216409_1256</name>
</gene>
<dbReference type="RefSeq" id="WP_074830354.1">
    <property type="nucleotide sequence ID" value="NZ_FOEV01000025.1"/>
</dbReference>
<sequence length="88" mass="9750">MSVPVTARVEKDLAEKLQKLADATDRDRSFHIERALRLYVEQELWHVEAIQEGIADADAGNLVDLTDIQSGWIGRAKAKNNSESNSGS</sequence>
<dbReference type="PANTHER" id="PTHR40688">
    <property type="match status" value="1"/>
</dbReference>
<evidence type="ECO:0000259" key="1">
    <source>
        <dbReference type="Pfam" id="PF01402"/>
    </source>
</evidence>
<evidence type="ECO:0000313" key="2">
    <source>
        <dbReference type="EMBL" id="SER46757.1"/>
    </source>
</evidence>
<evidence type="ECO:0000313" key="3">
    <source>
        <dbReference type="Proteomes" id="UP000183210"/>
    </source>
</evidence>
<proteinExistence type="predicted"/>
<dbReference type="InterPro" id="IPR052991">
    <property type="entry name" value="Non-func_TypeII_TA_Antitoxin"/>
</dbReference>
<dbReference type="AlphaFoldDB" id="A0A9X8MHQ2"/>
<name>A0A9X8MHQ2_9PSED</name>
<dbReference type="GeneID" id="300269676"/>
<dbReference type="SUPFAM" id="SSF47598">
    <property type="entry name" value="Ribbon-helix-helix"/>
    <property type="match status" value="1"/>
</dbReference>
<dbReference type="Pfam" id="PF01402">
    <property type="entry name" value="RHH_1"/>
    <property type="match status" value="1"/>
</dbReference>
<protein>
    <submittedName>
        <fullName evidence="2">Predicted transcriptional regulator</fullName>
    </submittedName>
</protein>
<reference evidence="2 3" key="1">
    <citation type="submission" date="2016-10" db="EMBL/GenBank/DDBJ databases">
        <authorList>
            <person name="Varghese N."/>
            <person name="Submissions S."/>
        </authorList>
    </citation>
    <scope>NUCLEOTIDE SEQUENCE [LARGE SCALE GENOMIC DNA]</scope>
    <source>
        <strain evidence="2 3">LMG 21974</strain>
    </source>
</reference>
<dbReference type="InterPro" id="IPR010985">
    <property type="entry name" value="Ribbon_hlx_hlx"/>
</dbReference>
<dbReference type="PANTHER" id="PTHR40688:SF2">
    <property type="entry name" value="RIBBON-HELIX-HELIX PROTEIN COPG DOMAIN-CONTAINING PROTEIN"/>
    <property type="match status" value="1"/>
</dbReference>
<accession>A0A9X8MHQ2</accession>
<dbReference type="CDD" id="cd22233">
    <property type="entry name" value="RHH_CopAso-like"/>
    <property type="match status" value="1"/>
</dbReference>
<organism evidence="2 3">
    <name type="scientific">Pseudomonas lutea</name>
    <dbReference type="NCBI Taxonomy" id="243924"/>
    <lineage>
        <taxon>Bacteria</taxon>
        <taxon>Pseudomonadati</taxon>
        <taxon>Pseudomonadota</taxon>
        <taxon>Gammaproteobacteria</taxon>
        <taxon>Pseudomonadales</taxon>
        <taxon>Pseudomonadaceae</taxon>
        <taxon>Pseudomonas</taxon>
    </lineage>
</organism>
<comment type="caution">
    <text evidence="2">The sequence shown here is derived from an EMBL/GenBank/DDBJ whole genome shotgun (WGS) entry which is preliminary data.</text>
</comment>
<dbReference type="EMBL" id="FOEV01000025">
    <property type="protein sequence ID" value="SER46757.1"/>
    <property type="molecule type" value="Genomic_DNA"/>
</dbReference>
<dbReference type="Proteomes" id="UP000183210">
    <property type="component" value="Unassembled WGS sequence"/>
</dbReference>
<dbReference type="GO" id="GO:0006355">
    <property type="term" value="P:regulation of DNA-templated transcription"/>
    <property type="evidence" value="ECO:0007669"/>
    <property type="project" value="InterPro"/>
</dbReference>
<feature type="domain" description="Ribbon-helix-helix protein CopG" evidence="1">
    <location>
        <begin position="4"/>
        <end position="43"/>
    </location>
</feature>
<dbReference type="InterPro" id="IPR002145">
    <property type="entry name" value="CopG"/>
</dbReference>